<dbReference type="RefSeq" id="WP_146088667.1">
    <property type="nucleotide sequence ID" value="NZ_PTJC01000005.1"/>
</dbReference>
<organism evidence="1 2">
    <name type="scientific">Neolewinella xylanilytica</name>
    <dbReference type="NCBI Taxonomy" id="1514080"/>
    <lineage>
        <taxon>Bacteria</taxon>
        <taxon>Pseudomonadati</taxon>
        <taxon>Bacteroidota</taxon>
        <taxon>Saprospiria</taxon>
        <taxon>Saprospirales</taxon>
        <taxon>Lewinellaceae</taxon>
        <taxon>Neolewinella</taxon>
    </lineage>
</organism>
<sequence>MKYVLTFGGLFYMLSLFGRQGQCAMPVVGDSYRFLNPRVVGYDSELAPFFLHFGTVYRDELEQPGDRQRNDNVAEWHERFCDQAEPEAIDAIIYGNNLNQLQELRRLLNQPEAKTGDLPPGLRSNSFAHHLLEANCVEVLEYLIYAKQAEPFVTAPTNAFDAPSPDRSEMEDLLKRGVEAFPRVESHYVRLRYAYQLIRLAHYLKAYDYVLELYAYLMPKIDADPSIIYDWIEGHRAGALQSLGNYAESAYLYSRIFERTPSKRESAYRSFRIRTNEQWREALLLAQNDHERAMLHVLRAHNGKAIVVDEMRDIYGYEPDNRSLQLLTMRELQELEASLLASRVQSEGPDAEATDRLVELQAFVNRVLEEDKVADRDFWKLARGVLEMLAGDYFFAEETFTELAATTESDTIRQQIGILEEVLDVLELNRVTDSVELHYYDLLTDATLQQRYPDFQPFVNAKLQSVYRRTGKEAKADLIRYGFDAIQKNPTIESILALERMADSLNRNRFDRALLTDRIGPNPVDHIYNLLGNHYVQQGQWKAALEIYRRIDPNRIDDFGRYSPFIRQINDRVEFTPPADAPTYNKVQLLDRLDELEEEADRTTNDTIAARNYFNIGQALYTMSYFGYNWSFADEFRSGSSAARAAAAREPREVFSHPYAPLGNRESLDMGQARYYFERAMRRAPDRESAATAAYFAAKTERNRHYALGRPGGERPFTYFGLIRDNYSDTDFYDQLIAECKTFAWYVNR</sequence>
<keyword evidence="2" id="KW-1185">Reference proteome</keyword>
<proteinExistence type="predicted"/>
<accession>A0A2S6I6Z5</accession>
<dbReference type="Gene3D" id="1.25.40.10">
    <property type="entry name" value="Tetratricopeptide repeat domain"/>
    <property type="match status" value="1"/>
</dbReference>
<dbReference type="OrthoDB" id="605297at2"/>
<evidence type="ECO:0008006" key="3">
    <source>
        <dbReference type="Google" id="ProtNLM"/>
    </source>
</evidence>
<dbReference type="EMBL" id="PTJC01000005">
    <property type="protein sequence ID" value="PPK87292.1"/>
    <property type="molecule type" value="Genomic_DNA"/>
</dbReference>
<comment type="caution">
    <text evidence="1">The sequence shown here is derived from an EMBL/GenBank/DDBJ whole genome shotgun (WGS) entry which is preliminary data.</text>
</comment>
<dbReference type="InterPro" id="IPR011990">
    <property type="entry name" value="TPR-like_helical_dom_sf"/>
</dbReference>
<reference evidence="1 2" key="1">
    <citation type="submission" date="2018-02" db="EMBL/GenBank/DDBJ databases">
        <title>Genomic Encyclopedia of Archaeal and Bacterial Type Strains, Phase II (KMG-II): from individual species to whole genera.</title>
        <authorList>
            <person name="Goeker M."/>
        </authorList>
    </citation>
    <scope>NUCLEOTIDE SEQUENCE [LARGE SCALE GENOMIC DNA]</scope>
    <source>
        <strain evidence="1 2">DSM 29526</strain>
    </source>
</reference>
<protein>
    <recommendedName>
        <fullName evidence="3">Tetratricopeptide repeat protein</fullName>
    </recommendedName>
</protein>
<name>A0A2S6I6Z5_9BACT</name>
<evidence type="ECO:0000313" key="1">
    <source>
        <dbReference type="EMBL" id="PPK87292.1"/>
    </source>
</evidence>
<dbReference type="Proteomes" id="UP000237662">
    <property type="component" value="Unassembled WGS sequence"/>
</dbReference>
<dbReference type="SUPFAM" id="SSF48452">
    <property type="entry name" value="TPR-like"/>
    <property type="match status" value="1"/>
</dbReference>
<dbReference type="AlphaFoldDB" id="A0A2S6I6Z5"/>
<gene>
    <name evidence="1" type="ORF">CLV84_0230</name>
</gene>
<evidence type="ECO:0000313" key="2">
    <source>
        <dbReference type="Proteomes" id="UP000237662"/>
    </source>
</evidence>